<evidence type="ECO:0000313" key="3">
    <source>
        <dbReference type="Proteomes" id="UP000759537"/>
    </source>
</evidence>
<reference evidence="2" key="2">
    <citation type="journal article" date="2020" name="Nat. Commun.">
        <title>Large-scale genome sequencing of mycorrhizal fungi provides insights into the early evolution of symbiotic traits.</title>
        <authorList>
            <person name="Miyauchi S."/>
            <person name="Kiss E."/>
            <person name="Kuo A."/>
            <person name="Drula E."/>
            <person name="Kohler A."/>
            <person name="Sanchez-Garcia M."/>
            <person name="Morin E."/>
            <person name="Andreopoulos B."/>
            <person name="Barry K.W."/>
            <person name="Bonito G."/>
            <person name="Buee M."/>
            <person name="Carver A."/>
            <person name="Chen C."/>
            <person name="Cichocki N."/>
            <person name="Clum A."/>
            <person name="Culley D."/>
            <person name="Crous P.W."/>
            <person name="Fauchery L."/>
            <person name="Girlanda M."/>
            <person name="Hayes R.D."/>
            <person name="Keri Z."/>
            <person name="LaButti K."/>
            <person name="Lipzen A."/>
            <person name="Lombard V."/>
            <person name="Magnuson J."/>
            <person name="Maillard F."/>
            <person name="Murat C."/>
            <person name="Nolan M."/>
            <person name="Ohm R.A."/>
            <person name="Pangilinan J."/>
            <person name="Pereira M.F."/>
            <person name="Perotto S."/>
            <person name="Peter M."/>
            <person name="Pfister S."/>
            <person name="Riley R."/>
            <person name="Sitrit Y."/>
            <person name="Stielow J.B."/>
            <person name="Szollosi G."/>
            <person name="Zifcakova L."/>
            <person name="Stursova M."/>
            <person name="Spatafora J.W."/>
            <person name="Tedersoo L."/>
            <person name="Vaario L.M."/>
            <person name="Yamada A."/>
            <person name="Yan M."/>
            <person name="Wang P."/>
            <person name="Xu J."/>
            <person name="Bruns T."/>
            <person name="Baldrian P."/>
            <person name="Vilgalys R."/>
            <person name="Dunand C."/>
            <person name="Henrissat B."/>
            <person name="Grigoriev I.V."/>
            <person name="Hibbett D."/>
            <person name="Nagy L.G."/>
            <person name="Martin F.M."/>
        </authorList>
    </citation>
    <scope>NUCLEOTIDE SEQUENCE</scope>
    <source>
        <strain evidence="2">Prilba</strain>
    </source>
</reference>
<sequence>MKSATAKSPVFDARSFVKYMKITEQEQTFRSYDELRSVYQLVDDALQSAAGTQSKKSEEADNKFKMAVEALSRHEKKKSPSRETVATTMEAAKARDKSSLTFLNKMKEKLPRKLRIGKSSTDPQPPVEVPTRTVEFLIHKSLPDRNPTVVKTNMRACQRFSGISAVSRAKNV</sequence>
<dbReference type="EMBL" id="WHVB01000008">
    <property type="protein sequence ID" value="KAF8480503.1"/>
    <property type="molecule type" value="Genomic_DNA"/>
</dbReference>
<accession>A0A9P5MWV0</accession>
<dbReference type="Proteomes" id="UP000759537">
    <property type="component" value="Unassembled WGS sequence"/>
</dbReference>
<evidence type="ECO:0000256" key="1">
    <source>
        <dbReference type="SAM" id="MobiDB-lite"/>
    </source>
</evidence>
<comment type="caution">
    <text evidence="2">The sequence shown here is derived from an EMBL/GenBank/DDBJ whole genome shotgun (WGS) entry which is preliminary data.</text>
</comment>
<name>A0A9P5MWV0_9AGAM</name>
<organism evidence="2 3">
    <name type="scientific">Russula ochroleuca</name>
    <dbReference type="NCBI Taxonomy" id="152965"/>
    <lineage>
        <taxon>Eukaryota</taxon>
        <taxon>Fungi</taxon>
        <taxon>Dikarya</taxon>
        <taxon>Basidiomycota</taxon>
        <taxon>Agaricomycotina</taxon>
        <taxon>Agaricomycetes</taxon>
        <taxon>Russulales</taxon>
        <taxon>Russulaceae</taxon>
        <taxon>Russula</taxon>
    </lineage>
</organism>
<evidence type="ECO:0000313" key="2">
    <source>
        <dbReference type="EMBL" id="KAF8480503.1"/>
    </source>
</evidence>
<dbReference type="OrthoDB" id="3227329at2759"/>
<reference evidence="2" key="1">
    <citation type="submission" date="2019-10" db="EMBL/GenBank/DDBJ databases">
        <authorList>
            <consortium name="DOE Joint Genome Institute"/>
            <person name="Kuo A."/>
            <person name="Miyauchi S."/>
            <person name="Kiss E."/>
            <person name="Drula E."/>
            <person name="Kohler A."/>
            <person name="Sanchez-Garcia M."/>
            <person name="Andreopoulos B."/>
            <person name="Barry K.W."/>
            <person name="Bonito G."/>
            <person name="Buee M."/>
            <person name="Carver A."/>
            <person name="Chen C."/>
            <person name="Cichocki N."/>
            <person name="Clum A."/>
            <person name="Culley D."/>
            <person name="Crous P.W."/>
            <person name="Fauchery L."/>
            <person name="Girlanda M."/>
            <person name="Hayes R."/>
            <person name="Keri Z."/>
            <person name="LaButti K."/>
            <person name="Lipzen A."/>
            <person name="Lombard V."/>
            <person name="Magnuson J."/>
            <person name="Maillard F."/>
            <person name="Morin E."/>
            <person name="Murat C."/>
            <person name="Nolan M."/>
            <person name="Ohm R."/>
            <person name="Pangilinan J."/>
            <person name="Pereira M."/>
            <person name="Perotto S."/>
            <person name="Peter M."/>
            <person name="Riley R."/>
            <person name="Sitrit Y."/>
            <person name="Stielow B."/>
            <person name="Szollosi G."/>
            <person name="Zifcakova L."/>
            <person name="Stursova M."/>
            <person name="Spatafora J.W."/>
            <person name="Tedersoo L."/>
            <person name="Vaario L.-M."/>
            <person name="Yamada A."/>
            <person name="Yan M."/>
            <person name="Wang P."/>
            <person name="Xu J."/>
            <person name="Bruns T."/>
            <person name="Baldrian P."/>
            <person name="Vilgalys R."/>
            <person name="Henrissat B."/>
            <person name="Grigoriev I.V."/>
            <person name="Hibbett D."/>
            <person name="Nagy L.G."/>
            <person name="Martin F.M."/>
        </authorList>
    </citation>
    <scope>NUCLEOTIDE SEQUENCE</scope>
    <source>
        <strain evidence="2">Prilba</strain>
    </source>
</reference>
<protein>
    <submittedName>
        <fullName evidence="2">Uncharacterized protein</fullName>
    </submittedName>
</protein>
<keyword evidence="3" id="KW-1185">Reference proteome</keyword>
<proteinExistence type="predicted"/>
<feature type="region of interest" description="Disordered" evidence="1">
    <location>
        <begin position="71"/>
        <end position="102"/>
    </location>
</feature>
<dbReference type="AlphaFoldDB" id="A0A9P5MWV0"/>
<gene>
    <name evidence="2" type="ORF">DFH94DRAFT_480649</name>
</gene>